<reference evidence="1" key="1">
    <citation type="submission" date="2019-09" db="EMBL/GenBank/DDBJ databases">
        <authorList>
            <person name="Zhang L."/>
        </authorList>
    </citation>
    <scope>NUCLEOTIDE SEQUENCE</scope>
</reference>
<sequence length="25" mass="2719">MLENLAKQAAIQGKSALRRVSSAEF</sequence>
<evidence type="ECO:0000313" key="1">
    <source>
        <dbReference type="EMBL" id="VVW67317.1"/>
    </source>
</evidence>
<organism evidence="1">
    <name type="scientific">Nymphaea colorata</name>
    <name type="common">pocket water lily</name>
    <dbReference type="NCBI Taxonomy" id="210225"/>
    <lineage>
        <taxon>Eukaryota</taxon>
        <taxon>Viridiplantae</taxon>
        <taxon>Streptophyta</taxon>
        <taxon>Embryophyta</taxon>
        <taxon>Tracheophyta</taxon>
        <taxon>Spermatophyta</taxon>
        <taxon>Magnoliopsida</taxon>
        <taxon>Nymphaeales</taxon>
        <taxon>Nymphaeaceae</taxon>
        <taxon>Nymphaea</taxon>
    </lineage>
</organism>
<protein>
    <submittedName>
        <fullName evidence="1">Uncharacterized protein</fullName>
    </submittedName>
</protein>
<proteinExistence type="predicted"/>
<accession>A0A5K1G2S2</accession>
<gene>
    <name evidence="1" type="ORF">NYM_LOCUS25559</name>
</gene>
<dbReference type="EMBL" id="LR721786">
    <property type="protein sequence ID" value="VVW67317.1"/>
    <property type="molecule type" value="Genomic_DNA"/>
</dbReference>
<name>A0A5K1G2S2_9MAGN</name>
<dbReference type="AlphaFoldDB" id="A0A5K1G2S2"/>